<feature type="domain" description="Baseplate J-like central" evidence="2">
    <location>
        <begin position="202"/>
        <end position="272"/>
    </location>
</feature>
<feature type="domain" description="Baseplate protein J-like barrel" evidence="1">
    <location>
        <begin position="95"/>
        <end position="181"/>
    </location>
</feature>
<name>A0A318KU54_9NEIS</name>
<feature type="domain" description="Baseplate J-like C-terminal" evidence="3">
    <location>
        <begin position="279"/>
        <end position="359"/>
    </location>
</feature>
<accession>A0A318KU54</accession>
<dbReference type="InterPro" id="IPR058531">
    <property type="entry name" value="Baseplate_J_M"/>
</dbReference>
<evidence type="ECO:0000313" key="4">
    <source>
        <dbReference type="EMBL" id="PXX81371.1"/>
    </source>
</evidence>
<dbReference type="InterPro" id="IPR006949">
    <property type="entry name" value="Barrel_Baseplate_J-like"/>
</dbReference>
<dbReference type="RefSeq" id="WP_245906797.1">
    <property type="nucleotide sequence ID" value="NZ_QJKI01000002.1"/>
</dbReference>
<dbReference type="AlphaFoldDB" id="A0A318KU54"/>
<comment type="caution">
    <text evidence="4">The sequence shown here is derived from an EMBL/GenBank/DDBJ whole genome shotgun (WGS) entry which is preliminary data.</text>
</comment>
<evidence type="ECO:0000313" key="5">
    <source>
        <dbReference type="Proteomes" id="UP000247555"/>
    </source>
</evidence>
<evidence type="ECO:0000259" key="2">
    <source>
        <dbReference type="Pfam" id="PF26078"/>
    </source>
</evidence>
<dbReference type="PANTHER" id="PTHR35862:SF1">
    <property type="entry name" value="FELS-2 PROPHAGE PROTEIN"/>
    <property type="match status" value="1"/>
</dbReference>
<protein>
    <submittedName>
        <fullName evidence="4">Phage-related baseplate assembly protein</fullName>
    </submittedName>
</protein>
<evidence type="ECO:0000259" key="1">
    <source>
        <dbReference type="Pfam" id="PF04865"/>
    </source>
</evidence>
<keyword evidence="5" id="KW-1185">Reference proteome</keyword>
<dbReference type="Pfam" id="PF26079">
    <property type="entry name" value="Baseplate_J_C"/>
    <property type="match status" value="1"/>
</dbReference>
<dbReference type="Pfam" id="PF04865">
    <property type="entry name" value="Baseplate_J"/>
    <property type="match status" value="1"/>
</dbReference>
<sequence>MSSSPPKIVADDSQAIVQEMIAAYEAMTGSILSDAQPERLLIDLLAYRETLVRTAINDAARQNLVAFARPPMLDYLGELVGVTRLPAQSASALVRLTLAAPLTRTLMIPAGFRVATASGVQFHTREDVLANIGASVIDITVFAVEPGPAGNGLALGKINRPVDCLGVTILSVSNLTVTVDGADIECDEHLRERIKLAPERFSTAGSRLAYRYHAISAHPDIIDVAVDSPEPGVVRLFPLSKSGLPSAALRHAVAKACSDEKVRPLTDQVQVLSPQEITYSVQARLLVFRDAHAECVLEAARSRLVALTTQLSATLGRDIVPSQLIAALSVPGVYQVELIAPATTLDVPVYGWPHCIGIDLVLAGERDG</sequence>
<dbReference type="EMBL" id="QJKI01000002">
    <property type="protein sequence ID" value="PXX81371.1"/>
    <property type="molecule type" value="Genomic_DNA"/>
</dbReference>
<dbReference type="InterPro" id="IPR058530">
    <property type="entry name" value="Baseplate_J-like_C"/>
</dbReference>
<dbReference type="InterPro" id="IPR014507">
    <property type="entry name" value="Baseplate_assembly_J_pred"/>
</dbReference>
<dbReference type="PIRSF" id="PIRSF020481">
    <property type="entry name" value="BAP"/>
    <property type="match status" value="1"/>
</dbReference>
<reference evidence="4 5" key="1">
    <citation type="submission" date="2018-05" db="EMBL/GenBank/DDBJ databases">
        <title>Genomic Encyclopedia of Type Strains, Phase IV (KMG-IV): sequencing the most valuable type-strain genomes for metagenomic binning, comparative biology and taxonomic classification.</title>
        <authorList>
            <person name="Goeker M."/>
        </authorList>
    </citation>
    <scope>NUCLEOTIDE SEQUENCE [LARGE SCALE GENOMIC DNA]</scope>
    <source>
        <strain evidence="4 5">DSM 29661</strain>
    </source>
</reference>
<proteinExistence type="predicted"/>
<dbReference type="InterPro" id="IPR052726">
    <property type="entry name" value="Phage_Baseplate_Hub"/>
</dbReference>
<dbReference type="PANTHER" id="PTHR35862">
    <property type="entry name" value="FELS-2 PROPHAGE PROTEIN"/>
    <property type="match status" value="1"/>
</dbReference>
<evidence type="ECO:0000259" key="3">
    <source>
        <dbReference type="Pfam" id="PF26079"/>
    </source>
</evidence>
<dbReference type="Proteomes" id="UP000247555">
    <property type="component" value="Unassembled WGS sequence"/>
</dbReference>
<gene>
    <name evidence="4" type="ORF">DFR34_102211</name>
</gene>
<organism evidence="4 5">
    <name type="scientific">Rivihabitans pingtungensis</name>
    <dbReference type="NCBI Taxonomy" id="1054498"/>
    <lineage>
        <taxon>Bacteria</taxon>
        <taxon>Pseudomonadati</taxon>
        <taxon>Pseudomonadota</taxon>
        <taxon>Betaproteobacteria</taxon>
        <taxon>Neisseriales</taxon>
        <taxon>Aquaspirillaceae</taxon>
        <taxon>Rivihabitans</taxon>
    </lineage>
</organism>
<dbReference type="Pfam" id="PF26078">
    <property type="entry name" value="Baseplate_J_M"/>
    <property type="match status" value="1"/>
</dbReference>